<comment type="caution">
    <text evidence="1">The sequence shown here is derived from an EMBL/GenBank/DDBJ whole genome shotgun (WGS) entry which is preliminary data.</text>
</comment>
<reference evidence="1 2" key="1">
    <citation type="submission" date="2023-01" db="EMBL/GenBank/DDBJ databases">
        <title>Minimal conservation of predation-associated metabolite biosynthetic gene clusters underscores biosynthetic potential of Myxococcota including descriptions for ten novel species: Archangium lansinium sp. nov., Myxococcus landrumus sp. nov., Nannocystis bai.</title>
        <authorList>
            <person name="Ahearne A."/>
            <person name="Stevens C."/>
            <person name="Dowd S."/>
        </authorList>
    </citation>
    <scope>NUCLEOTIDE SEQUENCE [LARGE SCALE GENOMIC DNA]</scope>
    <source>
        <strain evidence="1 2">WIWO2</strain>
    </source>
</reference>
<dbReference type="Proteomes" id="UP001217485">
    <property type="component" value="Unassembled WGS sequence"/>
</dbReference>
<accession>A0ABT5BVN6</accession>
<dbReference type="Gene3D" id="2.30.110.10">
    <property type="entry name" value="Electron Transport, Fmn-binding Protein, Chain A"/>
    <property type="match status" value="1"/>
</dbReference>
<sequence>MVHPAVMTTGAPRSIYLPRVYEAPDLADLHDLIDANPFGMLIAPGEDGVPMIAHVPFLLDRDSGPHGTLLAHVARANPIRRALDGSTPVLAVFRGPHGYISPGWYASRDDVPTWNYAVVHAHGAPRAIEDHDALLALLARLSDVNERGRPEPWSVAELSPEKRAALLPAIVGLSIEITRIEGKLKLSQNRRPEDRDGAIAGLRAQGTPDDLALAEAMARARPR</sequence>
<dbReference type="EMBL" id="JAQNDK010000001">
    <property type="protein sequence ID" value="MDC0677763.1"/>
    <property type="molecule type" value="Genomic_DNA"/>
</dbReference>
<protein>
    <submittedName>
        <fullName evidence="1">FMN-binding negative transcriptional regulator</fullName>
    </submittedName>
</protein>
<proteinExistence type="predicted"/>
<dbReference type="PIRSF" id="PIRSF010372">
    <property type="entry name" value="PaiB"/>
    <property type="match status" value="1"/>
</dbReference>
<dbReference type="Pfam" id="PF04299">
    <property type="entry name" value="FMN_bind_2"/>
    <property type="match status" value="1"/>
</dbReference>
<organism evidence="1 2">
    <name type="scientific">Sorangium atrum</name>
    <dbReference type="NCBI Taxonomy" id="2995308"/>
    <lineage>
        <taxon>Bacteria</taxon>
        <taxon>Pseudomonadati</taxon>
        <taxon>Myxococcota</taxon>
        <taxon>Polyangia</taxon>
        <taxon>Polyangiales</taxon>
        <taxon>Polyangiaceae</taxon>
        <taxon>Sorangium</taxon>
    </lineage>
</organism>
<evidence type="ECO:0000313" key="2">
    <source>
        <dbReference type="Proteomes" id="UP001217485"/>
    </source>
</evidence>
<dbReference type="SUPFAM" id="SSF50475">
    <property type="entry name" value="FMN-binding split barrel"/>
    <property type="match status" value="1"/>
</dbReference>
<dbReference type="InterPro" id="IPR007396">
    <property type="entry name" value="TR_PAI2-type"/>
</dbReference>
<dbReference type="InterPro" id="IPR012349">
    <property type="entry name" value="Split_barrel_FMN-bd"/>
</dbReference>
<evidence type="ECO:0000313" key="1">
    <source>
        <dbReference type="EMBL" id="MDC0677763.1"/>
    </source>
</evidence>
<gene>
    <name evidence="1" type="ORF">POL72_08405</name>
</gene>
<keyword evidence="2" id="KW-1185">Reference proteome</keyword>
<dbReference type="PANTHER" id="PTHR35802">
    <property type="entry name" value="PROTEASE SYNTHASE AND SPORULATION PROTEIN PAI 2"/>
    <property type="match status" value="1"/>
</dbReference>
<dbReference type="PANTHER" id="PTHR35802:SF1">
    <property type="entry name" value="PROTEASE SYNTHASE AND SPORULATION PROTEIN PAI 2"/>
    <property type="match status" value="1"/>
</dbReference>
<dbReference type="RefSeq" id="WP_272094515.1">
    <property type="nucleotide sequence ID" value="NZ_JAQNDK010000001.1"/>
</dbReference>
<name>A0ABT5BVN6_9BACT</name>